<feature type="region of interest" description="Disordered" evidence="1">
    <location>
        <begin position="1"/>
        <end position="40"/>
    </location>
</feature>
<gene>
    <name evidence="2" type="ORF">PAUR_b0287</name>
</gene>
<keyword evidence="3" id="KW-1185">Reference proteome</keyword>
<evidence type="ECO:0008006" key="4">
    <source>
        <dbReference type="Google" id="ProtNLM"/>
    </source>
</evidence>
<dbReference type="EMBL" id="AQGV01000015">
    <property type="protein sequence ID" value="MBE0370290.1"/>
    <property type="molecule type" value="Genomic_DNA"/>
</dbReference>
<evidence type="ECO:0000256" key="1">
    <source>
        <dbReference type="SAM" id="MobiDB-lite"/>
    </source>
</evidence>
<protein>
    <recommendedName>
        <fullName evidence="4">Orphan protein</fullName>
    </recommendedName>
</protein>
<accession>A0ABR9EH11</accession>
<evidence type="ECO:0000313" key="3">
    <source>
        <dbReference type="Proteomes" id="UP000615755"/>
    </source>
</evidence>
<dbReference type="Proteomes" id="UP000615755">
    <property type="component" value="Unassembled WGS sequence"/>
</dbReference>
<proteinExistence type="predicted"/>
<sequence>MKRQHYETQEKKYLDNNSPQSSFKTRLTVHQSPPFTEPEN</sequence>
<name>A0ABR9EH11_9GAMM</name>
<feature type="compositionally biased region" description="Polar residues" evidence="1">
    <location>
        <begin position="15"/>
        <end position="34"/>
    </location>
</feature>
<evidence type="ECO:0000313" key="2">
    <source>
        <dbReference type="EMBL" id="MBE0370290.1"/>
    </source>
</evidence>
<comment type="caution">
    <text evidence="2">The sequence shown here is derived from an EMBL/GenBank/DDBJ whole genome shotgun (WGS) entry which is preliminary data.</text>
</comment>
<feature type="compositionally biased region" description="Basic and acidic residues" evidence="1">
    <location>
        <begin position="1"/>
        <end position="14"/>
    </location>
</feature>
<reference evidence="2 3" key="1">
    <citation type="submission" date="2015-03" db="EMBL/GenBank/DDBJ databases">
        <title>Genome sequence of Pseudoalteromonas aurantia.</title>
        <authorList>
            <person name="Xie B.-B."/>
            <person name="Rong J.-C."/>
            <person name="Qin Q.-L."/>
            <person name="Zhang Y.-Z."/>
        </authorList>
    </citation>
    <scope>NUCLEOTIDE SEQUENCE [LARGE SCALE GENOMIC DNA]</scope>
    <source>
        <strain evidence="2 3">208</strain>
    </source>
</reference>
<organism evidence="2 3">
    <name type="scientific">Pseudoalteromonas aurantia 208</name>
    <dbReference type="NCBI Taxonomy" id="1314867"/>
    <lineage>
        <taxon>Bacteria</taxon>
        <taxon>Pseudomonadati</taxon>
        <taxon>Pseudomonadota</taxon>
        <taxon>Gammaproteobacteria</taxon>
        <taxon>Alteromonadales</taxon>
        <taxon>Pseudoalteromonadaceae</taxon>
        <taxon>Pseudoalteromonas</taxon>
    </lineage>
</organism>